<dbReference type="CDD" id="cd02120">
    <property type="entry name" value="PA_subtilisin_like"/>
    <property type="match status" value="1"/>
</dbReference>
<evidence type="ECO:0000256" key="4">
    <source>
        <dbReference type="ARBA" id="ARBA00022801"/>
    </source>
</evidence>
<dbReference type="InterPro" id="IPR010259">
    <property type="entry name" value="S8pro/Inhibitor_I9"/>
</dbReference>
<accession>D8SUF6</accession>
<comment type="similarity">
    <text evidence="1 7">Belongs to the peptidase S8 family.</text>
</comment>
<feature type="domain" description="PA" evidence="10">
    <location>
        <begin position="418"/>
        <end position="480"/>
    </location>
</feature>
<dbReference type="OMA" id="NENDSCA"/>
<feature type="domain" description="Inhibitor I9" evidence="11">
    <location>
        <begin position="27"/>
        <end position="106"/>
    </location>
</feature>
<keyword evidence="5 7" id="KW-0720">Serine protease</keyword>
<dbReference type="Gene3D" id="3.50.30.30">
    <property type="match status" value="1"/>
</dbReference>
<feature type="signal peptide" evidence="8">
    <location>
        <begin position="1"/>
        <end position="21"/>
    </location>
</feature>
<dbReference type="InterPro" id="IPR037045">
    <property type="entry name" value="S8pro/Inhibitor_I9_sf"/>
</dbReference>
<feature type="domain" description="Subtilisin-like protease fibronectin type-III" evidence="12">
    <location>
        <begin position="667"/>
        <end position="763"/>
    </location>
</feature>
<dbReference type="GO" id="GO:0004252">
    <property type="term" value="F:serine-type endopeptidase activity"/>
    <property type="evidence" value="ECO:0000318"/>
    <property type="project" value="GO_Central"/>
</dbReference>
<dbReference type="eggNOG" id="ENOG502QT1T">
    <property type="taxonomic scope" value="Eukaryota"/>
</dbReference>
<feature type="active site" description="Charge relay system" evidence="6 7">
    <location>
        <position position="227"/>
    </location>
</feature>
<proteinExistence type="inferred from homology"/>
<sequence>MALSICLYFLLSLSAISISQGRDQGDTHIVYLGNVNKSLHPDAVTSSHHALLGDVLGSVKAARESIGFSYRHGFSGFSARLTEEQAAKLSGLPNVLSVFRNEIHTVHTTNSWEFLGLYGSGEKSLFGASEATESSWLWKKSKFGKDVIIGVLDSGVWPESESFSDHGMGPIPERWKGTCETGEQFNASHCNKKLIGARFFSHGLQDGPEAYAKAHQEVLSPRDVHGHGTHTASTAGGRFVKNANWLGYAKGTAKGGAPDSRLAIYKICWRNITEGNVRCSDSHILSAFDMGIHDGVDIFSASISGLDDYFQHALSIGSFHAMQKGIVVVASAGNDQQTMGPGSVQNVAPWVITVGASTLDRSYFGDLYLGNNKSFRGFSMTKQRLKKRWYHLAAGADVGLPTSNFSARQLCMSQSLDPKKVRGKIVACLRGPMHPAFQSFEVSRAGGAGIIFCNSTLVDQNPGNEFLPSVHVDEEVGQAIFSYIKSTRNPVADIQHQISLRNQKPAPFMAPFSSSGPNFIDPDILKPDITAPGVNILAAYTQFNNSEAPYQFSSGTSMSCPHVTGIVALLKSYRPAWSPAAIKSAIVTTGYSFDNLGEPIKNSSRAPASPFDFGGGHVNPNAAAHPGLVYDANEQDYIGYLCSLGYNQTELQILTQTSAKCPDNPTDLNYPSIAIYDLRRSKVLHRRVTNVDDDATNYTASIEAPESVSVSVHPSVLQFKHKGETKTFQVIFRVEDDSNIDKDVFGKLIWSNGKYTVTSPIAVNPSRS</sequence>
<name>D8SUF6_SELML</name>
<feature type="active site" description="Charge relay system" evidence="6 7">
    <location>
        <position position="153"/>
    </location>
</feature>
<dbReference type="HOGENOM" id="CLU_000625_4_6_1"/>
<evidence type="ECO:0000256" key="5">
    <source>
        <dbReference type="ARBA" id="ARBA00022825"/>
    </source>
</evidence>
<dbReference type="CDD" id="cd04852">
    <property type="entry name" value="Peptidases_S8_3"/>
    <property type="match status" value="1"/>
</dbReference>
<dbReference type="Pfam" id="PF05922">
    <property type="entry name" value="Inhibitor_I9"/>
    <property type="match status" value="1"/>
</dbReference>
<dbReference type="GO" id="GO:0005576">
    <property type="term" value="C:extracellular region"/>
    <property type="evidence" value="ECO:0000318"/>
    <property type="project" value="GO_Central"/>
</dbReference>
<dbReference type="EMBL" id="GL377642">
    <property type="protein sequence ID" value="EFJ11996.1"/>
    <property type="molecule type" value="Genomic_DNA"/>
</dbReference>
<keyword evidence="3 8" id="KW-0732">Signal</keyword>
<evidence type="ECO:0000259" key="12">
    <source>
        <dbReference type="Pfam" id="PF17766"/>
    </source>
</evidence>
<dbReference type="Gene3D" id="3.40.50.200">
    <property type="entry name" value="Peptidase S8/S53 domain"/>
    <property type="match status" value="1"/>
</dbReference>
<dbReference type="SUPFAM" id="SSF52743">
    <property type="entry name" value="Subtilisin-like"/>
    <property type="match status" value="1"/>
</dbReference>
<evidence type="ECO:0000256" key="3">
    <source>
        <dbReference type="ARBA" id="ARBA00022729"/>
    </source>
</evidence>
<dbReference type="FunFam" id="3.30.70.80:FF:000002">
    <property type="entry name" value="Subtilisin-like protease SBT5.3"/>
    <property type="match status" value="1"/>
</dbReference>
<dbReference type="InterPro" id="IPR015500">
    <property type="entry name" value="Peptidase_S8_subtilisin-rel"/>
</dbReference>
<evidence type="ECO:0000256" key="8">
    <source>
        <dbReference type="SAM" id="SignalP"/>
    </source>
</evidence>
<dbReference type="InterPro" id="IPR023828">
    <property type="entry name" value="Peptidase_S8_Ser-AS"/>
</dbReference>
<keyword evidence="2 7" id="KW-0645">Protease</keyword>
<feature type="chain" id="PRO_5003123046" evidence="8">
    <location>
        <begin position="22"/>
        <end position="768"/>
    </location>
</feature>
<dbReference type="AlphaFoldDB" id="D8SUF6"/>
<dbReference type="KEGG" id="smo:SELMODRAFT_425830"/>
<dbReference type="Pfam" id="PF17766">
    <property type="entry name" value="fn3_6"/>
    <property type="match status" value="1"/>
</dbReference>
<reference evidence="13 14" key="1">
    <citation type="journal article" date="2011" name="Science">
        <title>The Selaginella genome identifies genetic changes associated with the evolution of vascular plants.</title>
        <authorList>
            <person name="Banks J.A."/>
            <person name="Nishiyama T."/>
            <person name="Hasebe M."/>
            <person name="Bowman J.L."/>
            <person name="Gribskov M."/>
            <person name="dePamphilis C."/>
            <person name="Albert V.A."/>
            <person name="Aono N."/>
            <person name="Aoyama T."/>
            <person name="Ambrose B.A."/>
            <person name="Ashton N.W."/>
            <person name="Axtell M.J."/>
            <person name="Barker E."/>
            <person name="Barker M.S."/>
            <person name="Bennetzen J.L."/>
            <person name="Bonawitz N.D."/>
            <person name="Chapple C."/>
            <person name="Cheng C."/>
            <person name="Correa L.G."/>
            <person name="Dacre M."/>
            <person name="DeBarry J."/>
            <person name="Dreyer I."/>
            <person name="Elias M."/>
            <person name="Engstrom E.M."/>
            <person name="Estelle M."/>
            <person name="Feng L."/>
            <person name="Finet C."/>
            <person name="Floyd S.K."/>
            <person name="Frommer W.B."/>
            <person name="Fujita T."/>
            <person name="Gramzow L."/>
            <person name="Gutensohn M."/>
            <person name="Harholt J."/>
            <person name="Hattori M."/>
            <person name="Heyl A."/>
            <person name="Hirai T."/>
            <person name="Hiwatashi Y."/>
            <person name="Ishikawa M."/>
            <person name="Iwata M."/>
            <person name="Karol K.G."/>
            <person name="Koehler B."/>
            <person name="Kolukisaoglu U."/>
            <person name="Kubo M."/>
            <person name="Kurata T."/>
            <person name="Lalonde S."/>
            <person name="Li K."/>
            <person name="Li Y."/>
            <person name="Litt A."/>
            <person name="Lyons E."/>
            <person name="Manning G."/>
            <person name="Maruyama T."/>
            <person name="Michael T.P."/>
            <person name="Mikami K."/>
            <person name="Miyazaki S."/>
            <person name="Morinaga S."/>
            <person name="Murata T."/>
            <person name="Mueller-Roeber B."/>
            <person name="Nelson D.R."/>
            <person name="Obara M."/>
            <person name="Oguri Y."/>
            <person name="Olmstead R.G."/>
            <person name="Onodera N."/>
            <person name="Petersen B.L."/>
            <person name="Pils B."/>
            <person name="Prigge M."/>
            <person name="Rensing S.A."/>
            <person name="Riano-Pachon D.M."/>
            <person name="Roberts A.W."/>
            <person name="Sato Y."/>
            <person name="Scheller H.V."/>
            <person name="Schulz B."/>
            <person name="Schulz C."/>
            <person name="Shakirov E.V."/>
            <person name="Shibagaki N."/>
            <person name="Shinohara N."/>
            <person name="Shippen D.E."/>
            <person name="Soerensen I."/>
            <person name="Sotooka R."/>
            <person name="Sugimoto N."/>
            <person name="Sugita M."/>
            <person name="Sumikawa N."/>
            <person name="Tanurdzic M."/>
            <person name="Theissen G."/>
            <person name="Ulvskov P."/>
            <person name="Wakazuki S."/>
            <person name="Weng J.K."/>
            <person name="Willats W.W."/>
            <person name="Wipf D."/>
            <person name="Wolf P.G."/>
            <person name="Yang L."/>
            <person name="Zimmer A.D."/>
            <person name="Zhu Q."/>
            <person name="Mitros T."/>
            <person name="Hellsten U."/>
            <person name="Loque D."/>
            <person name="Otillar R."/>
            <person name="Salamov A."/>
            <person name="Schmutz J."/>
            <person name="Shapiro H."/>
            <person name="Lindquist E."/>
            <person name="Lucas S."/>
            <person name="Rokhsar D."/>
            <person name="Grigoriev I.V."/>
        </authorList>
    </citation>
    <scope>NUCLEOTIDE SEQUENCE [LARGE SCALE GENOMIC DNA]</scope>
</reference>
<evidence type="ECO:0000259" key="10">
    <source>
        <dbReference type="Pfam" id="PF02225"/>
    </source>
</evidence>
<keyword evidence="4 7" id="KW-0378">Hydrolase</keyword>
<dbReference type="PROSITE" id="PS00138">
    <property type="entry name" value="SUBTILASE_SER"/>
    <property type="match status" value="1"/>
</dbReference>
<gene>
    <name evidence="13" type="primary">AIR3L9B-2</name>
    <name evidence="13" type="ORF">SELMODRAFT_425830</name>
</gene>
<evidence type="ECO:0000313" key="13">
    <source>
        <dbReference type="EMBL" id="EFJ11996.1"/>
    </source>
</evidence>
<evidence type="ECO:0000256" key="2">
    <source>
        <dbReference type="ARBA" id="ARBA00022670"/>
    </source>
</evidence>
<dbReference type="Gramene" id="EFJ11996">
    <property type="protein sequence ID" value="EFJ11996"/>
    <property type="gene ID" value="SELMODRAFT_425830"/>
</dbReference>
<organism evidence="14">
    <name type="scientific">Selaginella moellendorffii</name>
    <name type="common">Spikemoss</name>
    <dbReference type="NCBI Taxonomy" id="88036"/>
    <lineage>
        <taxon>Eukaryota</taxon>
        <taxon>Viridiplantae</taxon>
        <taxon>Streptophyta</taxon>
        <taxon>Embryophyta</taxon>
        <taxon>Tracheophyta</taxon>
        <taxon>Lycopodiopsida</taxon>
        <taxon>Selaginellales</taxon>
        <taxon>Selaginellaceae</taxon>
        <taxon>Selaginella</taxon>
    </lineage>
</organism>
<dbReference type="PRINTS" id="PR00723">
    <property type="entry name" value="SUBTILISIN"/>
</dbReference>
<dbReference type="Pfam" id="PF00082">
    <property type="entry name" value="Peptidase_S8"/>
    <property type="match status" value="1"/>
</dbReference>
<evidence type="ECO:0000313" key="14">
    <source>
        <dbReference type="Proteomes" id="UP000001514"/>
    </source>
</evidence>
<dbReference type="PROSITE" id="PS51892">
    <property type="entry name" value="SUBTILASE"/>
    <property type="match status" value="1"/>
</dbReference>
<dbReference type="InterPro" id="IPR041469">
    <property type="entry name" value="Subtilisin-like_FN3"/>
</dbReference>
<dbReference type="InterPro" id="IPR000209">
    <property type="entry name" value="Peptidase_S8/S53_dom"/>
</dbReference>
<dbReference type="FunFam" id="3.40.50.200:FF:000006">
    <property type="entry name" value="Subtilisin-like protease SBT1.5"/>
    <property type="match status" value="1"/>
</dbReference>
<protein>
    <submittedName>
        <fullName evidence="13">Uncharacterized protein AIR3L9B-2</fullName>
    </submittedName>
</protein>
<evidence type="ECO:0000256" key="6">
    <source>
        <dbReference type="PIRSR" id="PIRSR615500-1"/>
    </source>
</evidence>
<evidence type="ECO:0000256" key="7">
    <source>
        <dbReference type="PROSITE-ProRule" id="PRU01240"/>
    </source>
</evidence>
<dbReference type="Pfam" id="PF02225">
    <property type="entry name" value="PA"/>
    <property type="match status" value="1"/>
</dbReference>
<dbReference type="InParanoid" id="D8SUF6"/>
<dbReference type="InterPro" id="IPR003137">
    <property type="entry name" value="PA_domain"/>
</dbReference>
<dbReference type="Gene3D" id="3.30.70.80">
    <property type="entry name" value="Peptidase S8 propeptide/proteinase inhibitor I9"/>
    <property type="match status" value="1"/>
</dbReference>
<dbReference type="InterPro" id="IPR036852">
    <property type="entry name" value="Peptidase_S8/S53_dom_sf"/>
</dbReference>
<evidence type="ECO:0000259" key="9">
    <source>
        <dbReference type="Pfam" id="PF00082"/>
    </source>
</evidence>
<evidence type="ECO:0000256" key="1">
    <source>
        <dbReference type="ARBA" id="ARBA00011073"/>
    </source>
</evidence>
<dbReference type="InterPro" id="IPR034197">
    <property type="entry name" value="Peptidases_S8_3"/>
</dbReference>
<dbReference type="GO" id="GO:0006508">
    <property type="term" value="P:proteolysis"/>
    <property type="evidence" value="ECO:0007669"/>
    <property type="project" value="UniProtKB-KW"/>
</dbReference>
<dbReference type="Gene3D" id="2.60.40.2310">
    <property type="match status" value="1"/>
</dbReference>
<feature type="active site" description="Charge relay system" evidence="6 7">
    <location>
        <position position="557"/>
    </location>
</feature>
<evidence type="ECO:0000259" key="11">
    <source>
        <dbReference type="Pfam" id="PF05922"/>
    </source>
</evidence>
<feature type="domain" description="Peptidase S8/S53" evidence="9">
    <location>
        <begin position="144"/>
        <end position="594"/>
    </location>
</feature>
<dbReference type="PANTHER" id="PTHR10795">
    <property type="entry name" value="PROPROTEIN CONVERTASE SUBTILISIN/KEXIN"/>
    <property type="match status" value="1"/>
</dbReference>
<dbReference type="Proteomes" id="UP000001514">
    <property type="component" value="Unassembled WGS sequence"/>
</dbReference>
<keyword evidence="14" id="KW-1185">Reference proteome</keyword>
<dbReference type="InterPro" id="IPR045051">
    <property type="entry name" value="SBT"/>
</dbReference>